<sequence>MTNFPHINLSNRGTVVAGKTMQAEPALDKPWQLIEGSRNIRCLACSHRCVIAPGRTGHCGVRKNEDGVLRLLVYGHSIAVNIDPVEKKPVYHFLPSTPIFSIGTIGCNFECDFCQNWDISQATRGVTGDIEESAMGRDLPPQTIVDQCVRRGIKSIAFTYNEPAIFHEYAVDTMKLARPFGIKGVFVTNGFETPEALRLLRPWIDVMRIDLKAFTNEFYQRHCKARLDPVLETIRTAKQLGYWVEVVTLLIPGENDSDDEVRRMAEFVVSVDSNIPHHFTAYHPDYHFTSAGRTPLRTILHAIEIAKRAGEKFVYSGNVVDEAHGSTYCPQCNATLISRQSMHETNIVDLDAATGSCRRCHTAIPGIWK</sequence>
<feature type="domain" description="Radical SAM core" evidence="7">
    <location>
        <begin position="92"/>
        <end position="312"/>
    </location>
</feature>
<evidence type="ECO:0000256" key="1">
    <source>
        <dbReference type="ARBA" id="ARBA00001966"/>
    </source>
</evidence>
<organism evidence="8 9">
    <name type="scientific">Paratrimastix pyriformis</name>
    <dbReference type="NCBI Taxonomy" id="342808"/>
    <lineage>
        <taxon>Eukaryota</taxon>
        <taxon>Metamonada</taxon>
        <taxon>Preaxostyla</taxon>
        <taxon>Paratrimastigidae</taxon>
        <taxon>Paratrimastix</taxon>
    </lineage>
</organism>
<dbReference type="PANTHER" id="PTHR30352:SF5">
    <property type="entry name" value="PYRUVATE FORMATE-LYASE 1-ACTIVATING ENZYME"/>
    <property type="match status" value="1"/>
</dbReference>
<dbReference type="InterPro" id="IPR013785">
    <property type="entry name" value="Aldolase_TIM"/>
</dbReference>
<dbReference type="SUPFAM" id="SSF102114">
    <property type="entry name" value="Radical SAM enzymes"/>
    <property type="match status" value="1"/>
</dbReference>
<keyword evidence="2" id="KW-0004">4Fe-4S</keyword>
<protein>
    <submittedName>
        <fullName evidence="8">AmmeMemoRadiSam system radical SAM enzyme</fullName>
    </submittedName>
</protein>
<gene>
    <name evidence="8" type="ORF">PAPYR_3945</name>
</gene>
<dbReference type="InterPro" id="IPR007197">
    <property type="entry name" value="rSAM"/>
</dbReference>
<evidence type="ECO:0000256" key="6">
    <source>
        <dbReference type="ARBA" id="ARBA00023014"/>
    </source>
</evidence>
<evidence type="ECO:0000313" key="9">
    <source>
        <dbReference type="Proteomes" id="UP001141327"/>
    </source>
</evidence>
<evidence type="ECO:0000256" key="3">
    <source>
        <dbReference type="ARBA" id="ARBA00022691"/>
    </source>
</evidence>
<dbReference type="InterPro" id="IPR034457">
    <property type="entry name" value="Organic_radical-activating"/>
</dbReference>
<accession>A0ABQ8URA3</accession>
<dbReference type="Proteomes" id="UP001141327">
    <property type="component" value="Unassembled WGS sequence"/>
</dbReference>
<reference evidence="8" key="1">
    <citation type="journal article" date="2022" name="bioRxiv">
        <title>Genomics of Preaxostyla Flagellates Illuminates Evolutionary Transitions and the Path Towards Mitochondrial Loss.</title>
        <authorList>
            <person name="Novak L.V.F."/>
            <person name="Treitli S.C."/>
            <person name="Pyrih J."/>
            <person name="Halakuc P."/>
            <person name="Pipaliya S.V."/>
            <person name="Vacek V."/>
            <person name="Brzon O."/>
            <person name="Soukal P."/>
            <person name="Eme L."/>
            <person name="Dacks J.B."/>
            <person name="Karnkowska A."/>
            <person name="Elias M."/>
            <person name="Hampl V."/>
        </authorList>
    </citation>
    <scope>NUCLEOTIDE SEQUENCE</scope>
    <source>
        <strain evidence="8">RCP-MX</strain>
    </source>
</reference>
<keyword evidence="9" id="KW-1185">Reference proteome</keyword>
<dbReference type="SFLD" id="SFLDG01101">
    <property type="entry name" value="Uncharacterised_Radical_SAM_Su"/>
    <property type="match status" value="1"/>
</dbReference>
<keyword evidence="4" id="KW-0479">Metal-binding</keyword>
<dbReference type="InterPro" id="IPR058240">
    <property type="entry name" value="rSAM_sf"/>
</dbReference>
<evidence type="ECO:0000256" key="2">
    <source>
        <dbReference type="ARBA" id="ARBA00022485"/>
    </source>
</evidence>
<proteinExistence type="predicted"/>
<dbReference type="SFLD" id="SFLDS00029">
    <property type="entry name" value="Radical_SAM"/>
    <property type="match status" value="1"/>
</dbReference>
<comment type="caution">
    <text evidence="8">The sequence shown here is derived from an EMBL/GenBank/DDBJ whole genome shotgun (WGS) entry which is preliminary data.</text>
</comment>
<dbReference type="PIRSF" id="PIRSF004869">
    <property type="entry name" value="PflX_prd"/>
    <property type="match status" value="1"/>
</dbReference>
<keyword evidence="5" id="KW-0408">Iron</keyword>
<dbReference type="PROSITE" id="PS51918">
    <property type="entry name" value="RADICAL_SAM"/>
    <property type="match status" value="1"/>
</dbReference>
<dbReference type="Gene3D" id="3.20.20.70">
    <property type="entry name" value="Aldolase class I"/>
    <property type="match status" value="1"/>
</dbReference>
<evidence type="ECO:0000259" key="7">
    <source>
        <dbReference type="PROSITE" id="PS51918"/>
    </source>
</evidence>
<name>A0ABQ8URA3_9EUKA</name>
<dbReference type="NCBIfam" id="TIGR04337">
    <property type="entry name" value="AmmeMemoSam_rS"/>
    <property type="match status" value="1"/>
</dbReference>
<keyword evidence="3" id="KW-0949">S-adenosyl-L-methionine</keyword>
<evidence type="ECO:0000256" key="5">
    <source>
        <dbReference type="ARBA" id="ARBA00023004"/>
    </source>
</evidence>
<keyword evidence="6" id="KW-0411">Iron-sulfur</keyword>
<dbReference type="Pfam" id="PF04055">
    <property type="entry name" value="Radical_SAM"/>
    <property type="match status" value="1"/>
</dbReference>
<comment type="cofactor">
    <cofactor evidence="1">
        <name>[4Fe-4S] cluster</name>
        <dbReference type="ChEBI" id="CHEBI:49883"/>
    </cofactor>
</comment>
<evidence type="ECO:0000313" key="8">
    <source>
        <dbReference type="EMBL" id="KAJ4459889.1"/>
    </source>
</evidence>
<dbReference type="InterPro" id="IPR027596">
    <property type="entry name" value="AmmeMemoSam_rS"/>
</dbReference>
<dbReference type="EMBL" id="JAPMOS010000016">
    <property type="protein sequence ID" value="KAJ4459889.1"/>
    <property type="molecule type" value="Genomic_DNA"/>
</dbReference>
<evidence type="ECO:0000256" key="4">
    <source>
        <dbReference type="ARBA" id="ARBA00022723"/>
    </source>
</evidence>
<dbReference type="PANTHER" id="PTHR30352">
    <property type="entry name" value="PYRUVATE FORMATE-LYASE-ACTIVATING ENZYME"/>
    <property type="match status" value="1"/>
</dbReference>
<dbReference type="CDD" id="cd01335">
    <property type="entry name" value="Radical_SAM"/>
    <property type="match status" value="1"/>
</dbReference>
<dbReference type="InterPro" id="IPR016431">
    <property type="entry name" value="Pyrv-formate_lyase-activ_prd"/>
</dbReference>